<comment type="catalytic activity">
    <reaction evidence="10 11">
        <text>D-sedoheptulose 7-phosphate + D-glyceraldehyde 3-phosphate = D-erythrose 4-phosphate + beta-D-fructose 6-phosphate</text>
        <dbReference type="Rhea" id="RHEA:17053"/>
        <dbReference type="ChEBI" id="CHEBI:16897"/>
        <dbReference type="ChEBI" id="CHEBI:57483"/>
        <dbReference type="ChEBI" id="CHEBI:57634"/>
        <dbReference type="ChEBI" id="CHEBI:59776"/>
        <dbReference type="EC" id="2.2.1.2"/>
    </reaction>
</comment>
<dbReference type="InterPro" id="IPR018225">
    <property type="entry name" value="Transaldolase_AS"/>
</dbReference>
<evidence type="ECO:0000313" key="12">
    <source>
        <dbReference type="EMBL" id="ACV09157.1"/>
    </source>
</evidence>
<dbReference type="CDD" id="cd00955">
    <property type="entry name" value="Transaldolase_like"/>
    <property type="match status" value="1"/>
</dbReference>
<dbReference type="Gene3D" id="3.20.20.70">
    <property type="entry name" value="Aldolase class I"/>
    <property type="match status" value="1"/>
</dbReference>
<comment type="function">
    <text evidence="1 11">Transaldolase is important for the balance of metabolites in the pentose-phosphate pathway.</text>
</comment>
<dbReference type="PROSITE" id="PS01054">
    <property type="entry name" value="TRANSALDOLASE_1"/>
    <property type="match status" value="1"/>
</dbReference>
<dbReference type="PANTHER" id="PTHR10683">
    <property type="entry name" value="TRANSALDOLASE"/>
    <property type="match status" value="1"/>
</dbReference>
<dbReference type="InterPro" id="IPR001585">
    <property type="entry name" value="TAL/FSA"/>
</dbReference>
<evidence type="ECO:0000256" key="7">
    <source>
        <dbReference type="ARBA" id="ARBA00022679"/>
    </source>
</evidence>
<dbReference type="PROSITE" id="PS00958">
    <property type="entry name" value="TRANSALDOLASE_2"/>
    <property type="match status" value="1"/>
</dbReference>
<dbReference type="EMBL" id="CP001706">
    <property type="protein sequence ID" value="ACV09157.1"/>
    <property type="molecule type" value="Genomic_DNA"/>
</dbReference>
<dbReference type="eggNOG" id="COG0176">
    <property type="taxonomic scope" value="Bacteria"/>
</dbReference>
<keyword evidence="6 11" id="KW-0963">Cytoplasm</keyword>
<feature type="active site" description="Schiff-base intermediate with substrate" evidence="11">
    <location>
        <position position="143"/>
    </location>
</feature>
<dbReference type="GO" id="GO:0004801">
    <property type="term" value="F:transaldolase activity"/>
    <property type="evidence" value="ECO:0007669"/>
    <property type="project" value="UniProtKB-UniRule"/>
</dbReference>
<dbReference type="InterPro" id="IPR004732">
    <property type="entry name" value="Transaldolase_2"/>
</dbReference>
<evidence type="ECO:0000256" key="10">
    <source>
        <dbReference type="ARBA" id="ARBA00048810"/>
    </source>
</evidence>
<dbReference type="GO" id="GO:0005975">
    <property type="term" value="P:carbohydrate metabolic process"/>
    <property type="evidence" value="ECO:0007669"/>
    <property type="project" value="InterPro"/>
</dbReference>
<dbReference type="AlphaFoldDB" id="C7R4Y7"/>
<dbReference type="OrthoDB" id="9809101at2"/>
<dbReference type="NCBIfam" id="NF002881">
    <property type="entry name" value="PRK03343.1"/>
    <property type="match status" value="1"/>
</dbReference>
<dbReference type="HOGENOM" id="CLU_050771_1_0_11"/>
<dbReference type="PANTHER" id="PTHR10683:SF31">
    <property type="entry name" value="TRANSALDOLASE"/>
    <property type="match status" value="1"/>
</dbReference>
<evidence type="ECO:0000256" key="9">
    <source>
        <dbReference type="ARBA" id="ARBA00023270"/>
    </source>
</evidence>
<keyword evidence="9 11" id="KW-0704">Schiff base</keyword>
<dbReference type="GO" id="GO:0006098">
    <property type="term" value="P:pentose-phosphate shunt"/>
    <property type="evidence" value="ECO:0007669"/>
    <property type="project" value="UniProtKB-UniRule"/>
</dbReference>
<dbReference type="KEGG" id="jde:Jden_1509"/>
<dbReference type="GO" id="GO:0005737">
    <property type="term" value="C:cytoplasm"/>
    <property type="evidence" value="ECO:0007669"/>
    <property type="project" value="UniProtKB-SubCell"/>
</dbReference>
<name>C7R4Y7_JONDD</name>
<comment type="pathway">
    <text evidence="3 11">Carbohydrate degradation; pentose phosphate pathway; D-glyceraldehyde 3-phosphate and beta-D-fructose 6-phosphate from D-ribose 5-phosphate and D-xylulose 5-phosphate (non-oxidative stage): step 2/3.</text>
</comment>
<keyword evidence="13" id="KW-1185">Reference proteome</keyword>
<evidence type="ECO:0000256" key="8">
    <source>
        <dbReference type="ARBA" id="ARBA00023126"/>
    </source>
</evidence>
<dbReference type="RefSeq" id="WP_015771785.1">
    <property type="nucleotide sequence ID" value="NC_013174.1"/>
</dbReference>
<keyword evidence="8 11" id="KW-0570">Pentose shunt</keyword>
<evidence type="ECO:0000256" key="1">
    <source>
        <dbReference type="ARBA" id="ARBA00003518"/>
    </source>
</evidence>
<dbReference type="STRING" id="471856.Jden_1509"/>
<comment type="subcellular location">
    <subcellularLocation>
        <location evidence="2 11">Cytoplasm</location>
    </subcellularLocation>
</comment>
<dbReference type="SUPFAM" id="SSF51569">
    <property type="entry name" value="Aldolase"/>
    <property type="match status" value="1"/>
</dbReference>
<dbReference type="EC" id="2.2.1.2" evidence="5 11"/>
<dbReference type="NCBIfam" id="TIGR00876">
    <property type="entry name" value="tal_mycobact"/>
    <property type="match status" value="1"/>
</dbReference>
<gene>
    <name evidence="11" type="primary">tal</name>
    <name evidence="12" type="ordered locus">Jden_1509</name>
</gene>
<organism evidence="12 13">
    <name type="scientific">Jonesia denitrificans (strain ATCC 14870 / DSM 20603 / BCRC 15368 / CIP 55.134 / JCM 11481 / NBRC 15587 / NCTC 10816 / Prevot 55134)</name>
    <name type="common">Listeria denitrificans</name>
    <dbReference type="NCBI Taxonomy" id="471856"/>
    <lineage>
        <taxon>Bacteria</taxon>
        <taxon>Bacillati</taxon>
        <taxon>Actinomycetota</taxon>
        <taxon>Actinomycetes</taxon>
        <taxon>Micrococcales</taxon>
        <taxon>Jonesiaceae</taxon>
        <taxon>Jonesia</taxon>
    </lineage>
</organism>
<evidence type="ECO:0000256" key="3">
    <source>
        <dbReference type="ARBA" id="ARBA00004857"/>
    </source>
</evidence>
<evidence type="ECO:0000256" key="11">
    <source>
        <dbReference type="HAMAP-Rule" id="MF_00493"/>
    </source>
</evidence>
<dbReference type="Pfam" id="PF00923">
    <property type="entry name" value="TAL_FSA"/>
    <property type="match status" value="1"/>
</dbReference>
<protein>
    <recommendedName>
        <fullName evidence="5 11">Transaldolase</fullName>
        <ecNumber evidence="5 11">2.2.1.2</ecNumber>
    </recommendedName>
</protein>
<dbReference type="InterPro" id="IPR013785">
    <property type="entry name" value="Aldolase_TIM"/>
</dbReference>
<evidence type="ECO:0000256" key="4">
    <source>
        <dbReference type="ARBA" id="ARBA00008426"/>
    </source>
</evidence>
<proteinExistence type="inferred from homology"/>
<accession>C7R4Y7</accession>
<sequence>MTTASHTSTTAKLSAEGVSIWLDDLSRDHLRSGDLAHLVTERHVVGVTTNPTIFAQSVAGSDAYTDALRASAGHPAEDTAFALMVEDVAQACDVLHEVYERTQGEDGRVSIEVSPLLARNTQATIDQAIDLAQRVGKPGVMVKIPATNEGLPAITEVIAHGISVNATLIFSVERYRHVIDAYLAGLQAAHNAGRDLSTIRSVASLFVSRIDTEVNNRLTHLDDPRAQSLMGRVAIANARIAYDAFTTYASSPTMLELLDHGAHLQRPLWASTGVKDPQLRDTLYVEALVASSVVNTMPRATLNAFADHGEVRGNTIIRAYDDAYSTLEQLADLGVDLTDVTTVLEEQGVEKFTASWNELLHTIETQQATLTPNP</sequence>
<keyword evidence="7 11" id="KW-0808">Transferase</keyword>
<dbReference type="PIRSF" id="PIRSF036915">
    <property type="entry name" value="Trnald_Bac_Plnt"/>
    <property type="match status" value="1"/>
</dbReference>
<evidence type="ECO:0000256" key="2">
    <source>
        <dbReference type="ARBA" id="ARBA00004496"/>
    </source>
</evidence>
<evidence type="ECO:0000256" key="6">
    <source>
        <dbReference type="ARBA" id="ARBA00022490"/>
    </source>
</evidence>
<evidence type="ECO:0000256" key="5">
    <source>
        <dbReference type="ARBA" id="ARBA00013151"/>
    </source>
</evidence>
<comment type="similarity">
    <text evidence="4 11">Belongs to the transaldolase family. Type 2 subfamily.</text>
</comment>
<dbReference type="HAMAP" id="MF_00493">
    <property type="entry name" value="Transaldolase_2"/>
    <property type="match status" value="1"/>
</dbReference>
<dbReference type="Proteomes" id="UP000000628">
    <property type="component" value="Chromosome"/>
</dbReference>
<evidence type="ECO:0000313" key="13">
    <source>
        <dbReference type="Proteomes" id="UP000000628"/>
    </source>
</evidence>
<dbReference type="UniPathway" id="UPA00115">
    <property type="reaction ID" value="UER00414"/>
</dbReference>
<reference evidence="12 13" key="1">
    <citation type="journal article" date="2009" name="Stand. Genomic Sci.">
        <title>Complete genome sequence of Jonesia denitrificans type strain (Prevot 55134).</title>
        <authorList>
            <person name="Pukall R."/>
            <person name="Gehrich-Schroter G."/>
            <person name="Lapidus A."/>
            <person name="Nolan M."/>
            <person name="Glavina Del Rio T."/>
            <person name="Lucas S."/>
            <person name="Chen F."/>
            <person name="Tice H."/>
            <person name="Pitluck S."/>
            <person name="Cheng J.F."/>
            <person name="Copeland A."/>
            <person name="Saunders E."/>
            <person name="Brettin T."/>
            <person name="Detter J.C."/>
            <person name="Bruce D."/>
            <person name="Goodwin L."/>
            <person name="Pati A."/>
            <person name="Ivanova N."/>
            <person name="Mavromatis K."/>
            <person name="Ovchinnikova G."/>
            <person name="Chen A."/>
            <person name="Palaniappan K."/>
            <person name="Land M."/>
            <person name="Hauser L."/>
            <person name="Chang Y.J."/>
            <person name="Jeffries C.D."/>
            <person name="Chain P."/>
            <person name="Goker M."/>
            <person name="Bristow J."/>
            <person name="Eisen J.A."/>
            <person name="Markowitz V."/>
            <person name="Hugenholtz P."/>
            <person name="Kyrpides N.C."/>
            <person name="Klenk H.P."/>
            <person name="Han C."/>
        </authorList>
    </citation>
    <scope>NUCLEOTIDE SEQUENCE [LARGE SCALE GENOMIC DNA]</scope>
    <source>
        <strain evidence="13">ATCC 14870 / DSM 20603 / BCRC 15368 / CIP 55.134 / JCM 11481 / NBRC 15587 / NCTC 10816 / Prevot 55134</strain>
    </source>
</reference>